<evidence type="ECO:0000313" key="9">
    <source>
        <dbReference type="Proteomes" id="UP000059419"/>
    </source>
</evidence>
<evidence type="ECO:0000256" key="5">
    <source>
        <dbReference type="ARBA" id="ARBA00023143"/>
    </source>
</evidence>
<dbReference type="PANTHER" id="PTHR38766:SF1">
    <property type="entry name" value="FLAGELLAR PROTEIN FLIO"/>
    <property type="match status" value="1"/>
</dbReference>
<dbReference type="Pfam" id="PF04347">
    <property type="entry name" value="FliO"/>
    <property type="match status" value="1"/>
</dbReference>
<protein>
    <recommendedName>
        <fullName evidence="7">Flagellar protein</fullName>
    </recommendedName>
</protein>
<dbReference type="GeneID" id="84612784"/>
<keyword evidence="1 7" id="KW-1003">Cell membrane</keyword>
<dbReference type="PANTHER" id="PTHR38766">
    <property type="entry name" value="FLAGELLAR PROTEIN FLIO"/>
    <property type="match status" value="1"/>
</dbReference>
<dbReference type="PATRIC" id="fig|1619313.3.peg.2333"/>
<evidence type="ECO:0000256" key="1">
    <source>
        <dbReference type="ARBA" id="ARBA00022475"/>
    </source>
</evidence>
<dbReference type="InterPro" id="IPR052205">
    <property type="entry name" value="FliO/MopB"/>
</dbReference>
<dbReference type="AlphaFoldDB" id="A0A0U5L5N9"/>
<evidence type="ECO:0000256" key="2">
    <source>
        <dbReference type="ARBA" id="ARBA00022692"/>
    </source>
</evidence>
<feature type="transmembrane region" description="Helical" evidence="7">
    <location>
        <begin position="21"/>
        <end position="43"/>
    </location>
</feature>
<dbReference type="STRING" id="1619313.EM595_2242"/>
<dbReference type="OrthoDB" id="6897726at2"/>
<keyword evidence="9" id="KW-1185">Reference proteome</keyword>
<dbReference type="Proteomes" id="UP000059419">
    <property type="component" value="Chromosome 1"/>
</dbReference>
<organism evidence="8 9">
    <name type="scientific">Duffyella gerundensis</name>
    <dbReference type="NCBI Taxonomy" id="1619313"/>
    <lineage>
        <taxon>Bacteria</taxon>
        <taxon>Pseudomonadati</taxon>
        <taxon>Pseudomonadota</taxon>
        <taxon>Gammaproteobacteria</taxon>
        <taxon>Enterobacterales</taxon>
        <taxon>Erwiniaceae</taxon>
        <taxon>Duffyella</taxon>
    </lineage>
</organism>
<reference evidence="9" key="1">
    <citation type="submission" date="2015-11" db="EMBL/GenBank/DDBJ databases">
        <authorList>
            <person name="Blom J."/>
        </authorList>
    </citation>
    <scope>NUCLEOTIDE SEQUENCE [LARGE SCALE GENOMIC DNA]</scope>
</reference>
<comment type="subcellular location">
    <subcellularLocation>
        <location evidence="7">Cell membrane</location>
    </subcellularLocation>
    <subcellularLocation>
        <location evidence="7">Bacterial flagellum basal body</location>
    </subcellularLocation>
</comment>
<dbReference type="GO" id="GO:0009425">
    <property type="term" value="C:bacterial-type flagellum basal body"/>
    <property type="evidence" value="ECO:0007669"/>
    <property type="project" value="UniProtKB-SubCell"/>
</dbReference>
<comment type="similarity">
    <text evidence="6 7">Belongs to the FliO/MopB family.</text>
</comment>
<gene>
    <name evidence="8" type="ORF">EM595_2242</name>
</gene>
<dbReference type="InterPro" id="IPR022781">
    <property type="entry name" value="Flagellar_biosynth_FliO"/>
</dbReference>
<sequence>MKSQTQQVESIGAPAMSPGSVLTQVSGVLALIVMLILVCAWLARRTGFAPKRGNLRGLNVSASVTVGQRERVVIVDIEDARLVLGVTAQQITHLHTLPPREPQADAPDAPAPADFRQILHTLIKRPGKPQ</sequence>
<dbReference type="GO" id="GO:0044781">
    <property type="term" value="P:bacterial-type flagellum organization"/>
    <property type="evidence" value="ECO:0007669"/>
    <property type="project" value="UniProtKB-UniRule"/>
</dbReference>
<evidence type="ECO:0000256" key="7">
    <source>
        <dbReference type="RuleBase" id="RU362064"/>
    </source>
</evidence>
<keyword evidence="5 7" id="KW-0975">Bacterial flagellum</keyword>
<dbReference type="EMBL" id="LN907827">
    <property type="protein sequence ID" value="CUU24475.1"/>
    <property type="molecule type" value="Genomic_DNA"/>
</dbReference>
<keyword evidence="4 7" id="KW-0472">Membrane</keyword>
<evidence type="ECO:0000256" key="4">
    <source>
        <dbReference type="ARBA" id="ARBA00023136"/>
    </source>
</evidence>
<dbReference type="RefSeq" id="WP_067431713.1">
    <property type="nucleotide sequence ID" value="NZ_CP072598.1"/>
</dbReference>
<dbReference type="GO" id="GO:0005886">
    <property type="term" value="C:plasma membrane"/>
    <property type="evidence" value="ECO:0007669"/>
    <property type="project" value="UniProtKB-SubCell"/>
</dbReference>
<evidence type="ECO:0000313" key="8">
    <source>
        <dbReference type="EMBL" id="CUU24475.1"/>
    </source>
</evidence>
<name>A0A0U5L5N9_9GAMM</name>
<keyword evidence="2 7" id="KW-0812">Transmembrane</keyword>
<proteinExistence type="inferred from homology"/>
<accession>A0A0U5L5N9</accession>
<keyword evidence="3 7" id="KW-1133">Transmembrane helix</keyword>
<evidence type="ECO:0000256" key="6">
    <source>
        <dbReference type="ARBA" id="ARBA00037937"/>
    </source>
</evidence>
<dbReference type="NCBIfam" id="TIGR03500">
    <property type="entry name" value="FliO_TIGR"/>
    <property type="match status" value="1"/>
</dbReference>
<dbReference type="KEGG" id="ege:EM595_2242"/>
<evidence type="ECO:0000256" key="3">
    <source>
        <dbReference type="ARBA" id="ARBA00022989"/>
    </source>
</evidence>